<name>A0A3B0MIK7_THEAN</name>
<dbReference type="VEuPathDB" id="PiroplasmaDB:TA19325"/>
<dbReference type="AlphaFoldDB" id="A0A3B0MIK7"/>
<dbReference type="InterPro" id="IPR001279">
    <property type="entry name" value="Metallo-B-lactamas"/>
</dbReference>
<dbReference type="SUPFAM" id="SSF56281">
    <property type="entry name" value="Metallo-hydrolase/oxidoreductase"/>
    <property type="match status" value="1"/>
</dbReference>
<evidence type="ECO:0000259" key="1">
    <source>
        <dbReference type="Pfam" id="PF12706"/>
    </source>
</evidence>
<reference evidence="3" key="1">
    <citation type="submission" date="2018-07" db="EMBL/GenBank/DDBJ databases">
        <authorList>
            <person name="Quirk P.G."/>
            <person name="Krulwich T.A."/>
        </authorList>
    </citation>
    <scope>NUCLEOTIDE SEQUENCE</scope>
    <source>
        <strain evidence="3">Anand</strain>
    </source>
</reference>
<gene>
    <name evidence="2" type="ORF">TAT_000024100</name>
    <name evidence="3" type="ORF">TAV_000024000</name>
</gene>
<dbReference type="EMBL" id="UIVT01000001">
    <property type="protein sequence ID" value="SVP88377.1"/>
    <property type="molecule type" value="Genomic_DNA"/>
</dbReference>
<dbReference type="EMBL" id="UIVS01000001">
    <property type="protein sequence ID" value="SVP89545.1"/>
    <property type="molecule type" value="Genomic_DNA"/>
</dbReference>
<protein>
    <submittedName>
        <fullName evidence="3">Beta-lactamase superfamily domain containing protein, putative</fullName>
    </submittedName>
</protein>
<dbReference type="PANTHER" id="PTHR15032">
    <property type="entry name" value="N-ACYL-PHOSPHATIDYLETHANOLAMINE-HYDROLYZING PHOSPHOLIPASE D"/>
    <property type="match status" value="1"/>
</dbReference>
<accession>A0A3B0MIK7</accession>
<dbReference type="Gene3D" id="3.60.15.10">
    <property type="entry name" value="Ribonuclease Z/Hydroxyacylglutathione hydrolase-like"/>
    <property type="match status" value="1"/>
</dbReference>
<dbReference type="Pfam" id="PF12706">
    <property type="entry name" value="Lactamase_B_2"/>
    <property type="match status" value="1"/>
</dbReference>
<dbReference type="GO" id="GO:0005737">
    <property type="term" value="C:cytoplasm"/>
    <property type="evidence" value="ECO:0007669"/>
    <property type="project" value="TreeGrafter"/>
</dbReference>
<evidence type="ECO:0000313" key="2">
    <source>
        <dbReference type="EMBL" id="SVP88377.1"/>
    </source>
</evidence>
<evidence type="ECO:0000313" key="3">
    <source>
        <dbReference type="EMBL" id="SVP89545.1"/>
    </source>
</evidence>
<proteinExistence type="predicted"/>
<sequence length="337" mass="39695">MFRTRARFYKNLNKSDYTLNYNLFNSLNRLFTYTVRKYPVLNRVFLKNIGKWPKYKYKRPDEFRISEAPDDCVELTYLGHRTMFIQMEGVKFLTDPVLSKRLFSAGLGVKRTSGNWYRYWHFPAADFLLISNNSYDCMDTWTLRKISDQGGALAIGGMNITKYMNMFYERFTYPLRWFEEVDFGCIKITFLPAKSETKRKYLSCGIDRNRVLWGGFLIRSDHSTIFYAGKTDFSDHFEKIKEYLTDLKCKIDIAILPIGPEFKHKINMSPEEAVNVHLTLKPKHTIVVAHDTFPLGIEAFGELKSRLTKHIESVNKEILNEFLILQEKESFRFSPLM</sequence>
<organism evidence="3">
    <name type="scientific">Theileria annulata</name>
    <dbReference type="NCBI Taxonomy" id="5874"/>
    <lineage>
        <taxon>Eukaryota</taxon>
        <taxon>Sar</taxon>
        <taxon>Alveolata</taxon>
        <taxon>Apicomplexa</taxon>
        <taxon>Aconoidasida</taxon>
        <taxon>Piroplasmida</taxon>
        <taxon>Theileriidae</taxon>
        <taxon>Theileria</taxon>
    </lineage>
</organism>
<dbReference type="PANTHER" id="PTHR15032:SF4">
    <property type="entry name" value="N-ACYL-PHOSPHATIDYLETHANOLAMINE-HYDROLYZING PHOSPHOLIPASE D"/>
    <property type="match status" value="1"/>
</dbReference>
<dbReference type="InterPro" id="IPR036866">
    <property type="entry name" value="RibonucZ/Hydroxyglut_hydro"/>
</dbReference>
<feature type="domain" description="Metallo-beta-lactamase" evidence="1">
    <location>
        <begin position="92"/>
        <end position="288"/>
    </location>
</feature>